<dbReference type="Proteomes" id="UP000646749">
    <property type="component" value="Unassembled WGS sequence"/>
</dbReference>
<reference evidence="1 2" key="1">
    <citation type="submission" date="2021-01" db="EMBL/GenBank/DDBJ databases">
        <title>Whole genome shotgun sequence of Plantactinospora endophytica NBRC 110450.</title>
        <authorList>
            <person name="Komaki H."/>
            <person name="Tamura T."/>
        </authorList>
    </citation>
    <scope>NUCLEOTIDE SEQUENCE [LARGE SCALE GENOMIC DNA]</scope>
    <source>
        <strain evidence="1 2">NBRC 110450</strain>
    </source>
</reference>
<sequence length="57" mass="6557">MEIDKLRITDWLRNRGQHVRADWIDRELPDRVDTVRHAGLLATLGLDPADLADRPSP</sequence>
<accession>A0ABQ4EAL2</accession>
<evidence type="ECO:0000313" key="2">
    <source>
        <dbReference type="Proteomes" id="UP000646749"/>
    </source>
</evidence>
<protein>
    <submittedName>
        <fullName evidence="1">Uncharacterized protein</fullName>
    </submittedName>
</protein>
<dbReference type="EMBL" id="BONW01000036">
    <property type="protein sequence ID" value="GIG91307.1"/>
    <property type="molecule type" value="Genomic_DNA"/>
</dbReference>
<name>A0ABQ4EAL2_9ACTN</name>
<proteinExistence type="predicted"/>
<evidence type="ECO:0000313" key="1">
    <source>
        <dbReference type="EMBL" id="GIG91307.1"/>
    </source>
</evidence>
<keyword evidence="2" id="KW-1185">Reference proteome</keyword>
<comment type="caution">
    <text evidence="1">The sequence shown here is derived from an EMBL/GenBank/DDBJ whole genome shotgun (WGS) entry which is preliminary data.</text>
</comment>
<dbReference type="RefSeq" id="WP_203869706.1">
    <property type="nucleotide sequence ID" value="NZ_BONW01000036.1"/>
</dbReference>
<organism evidence="1 2">
    <name type="scientific">Plantactinospora endophytica</name>
    <dbReference type="NCBI Taxonomy" id="673535"/>
    <lineage>
        <taxon>Bacteria</taxon>
        <taxon>Bacillati</taxon>
        <taxon>Actinomycetota</taxon>
        <taxon>Actinomycetes</taxon>
        <taxon>Micromonosporales</taxon>
        <taxon>Micromonosporaceae</taxon>
        <taxon>Plantactinospora</taxon>
    </lineage>
</organism>
<gene>
    <name evidence="1" type="ORF">Pen02_62430</name>
</gene>